<evidence type="ECO:0000259" key="10">
    <source>
        <dbReference type="PROSITE" id="PS51059"/>
    </source>
</evidence>
<dbReference type="InterPro" id="IPR036898">
    <property type="entry name" value="RNA_pol_Rpb7-like_N_sf"/>
</dbReference>
<accession>A0AAV7MC83</accession>
<evidence type="ECO:0000256" key="6">
    <source>
        <dbReference type="ARBA" id="ARBA00023242"/>
    </source>
</evidence>
<evidence type="ECO:0000256" key="3">
    <source>
        <dbReference type="ARBA" id="ARBA00022478"/>
    </source>
</evidence>
<dbReference type="Gene3D" id="2.40.50.1060">
    <property type="match status" value="1"/>
</dbReference>
<dbReference type="InterPro" id="IPR045113">
    <property type="entry name" value="Rpb7-like"/>
</dbReference>
<dbReference type="InterPro" id="IPR041901">
    <property type="entry name" value="RNAP_I_Rpa43_N"/>
</dbReference>
<feature type="region of interest" description="Disordered" evidence="9">
    <location>
        <begin position="301"/>
        <end position="333"/>
    </location>
</feature>
<comment type="caution">
    <text evidence="11">The sequence shown here is derived from an EMBL/GenBank/DDBJ whole genome shotgun (WGS) entry which is preliminary data.</text>
</comment>
<dbReference type="PANTHER" id="PTHR12709">
    <property type="entry name" value="DNA-DIRECTED RNA POLYMERASE II, III"/>
    <property type="match status" value="1"/>
</dbReference>
<dbReference type="InterPro" id="IPR005576">
    <property type="entry name" value="Rpb7-like_N"/>
</dbReference>
<dbReference type="FunFam" id="3.30.1490.120:FF:000003">
    <property type="entry name" value="DNA-directed RNA polymerase I subunit RPA43"/>
    <property type="match status" value="1"/>
</dbReference>
<evidence type="ECO:0000256" key="9">
    <source>
        <dbReference type="SAM" id="MobiDB-lite"/>
    </source>
</evidence>
<dbReference type="InterPro" id="IPR012317">
    <property type="entry name" value="Poly(ADP-ribose)pol_cat_dom"/>
</dbReference>
<dbReference type="GO" id="GO:0005736">
    <property type="term" value="C:RNA polymerase I complex"/>
    <property type="evidence" value="ECO:0007669"/>
    <property type="project" value="TreeGrafter"/>
</dbReference>
<evidence type="ECO:0000313" key="12">
    <source>
        <dbReference type="Proteomes" id="UP001066276"/>
    </source>
</evidence>
<dbReference type="Pfam" id="PF17875">
    <property type="entry name" value="RPA43_OB"/>
    <property type="match status" value="1"/>
</dbReference>
<dbReference type="PANTHER" id="PTHR12709:SF5">
    <property type="entry name" value="DNA-DIRECTED RNA POLYMERASE I SUBUNIT RPA43"/>
    <property type="match status" value="1"/>
</dbReference>
<dbReference type="AlphaFoldDB" id="A0AAV7MC83"/>
<evidence type="ECO:0000256" key="7">
    <source>
        <dbReference type="ARBA" id="ARBA00024347"/>
    </source>
</evidence>
<keyword evidence="6 8" id="KW-0539">Nucleus</keyword>
<evidence type="ECO:0000256" key="1">
    <source>
        <dbReference type="ARBA" id="ARBA00004604"/>
    </source>
</evidence>
<dbReference type="GO" id="GO:0006362">
    <property type="term" value="P:transcription elongation by RNA polymerase I"/>
    <property type="evidence" value="ECO:0007669"/>
    <property type="project" value="TreeGrafter"/>
</dbReference>
<dbReference type="InterPro" id="IPR041178">
    <property type="entry name" value="RPA43_OB"/>
</dbReference>
<dbReference type="Proteomes" id="UP001066276">
    <property type="component" value="Chromosome 10"/>
</dbReference>
<keyword evidence="5 8" id="KW-0804">Transcription</keyword>
<dbReference type="GO" id="GO:0003950">
    <property type="term" value="F:NAD+ poly-ADP-ribosyltransferase activity"/>
    <property type="evidence" value="ECO:0007669"/>
    <property type="project" value="InterPro"/>
</dbReference>
<comment type="similarity">
    <text evidence="7">Belongs to the ARTD/PARP family.</text>
</comment>
<evidence type="ECO:0000256" key="5">
    <source>
        <dbReference type="ARBA" id="ARBA00023163"/>
    </source>
</evidence>
<organism evidence="11 12">
    <name type="scientific">Pleurodeles waltl</name>
    <name type="common">Iberian ribbed newt</name>
    <dbReference type="NCBI Taxonomy" id="8319"/>
    <lineage>
        <taxon>Eukaryota</taxon>
        <taxon>Metazoa</taxon>
        <taxon>Chordata</taxon>
        <taxon>Craniata</taxon>
        <taxon>Vertebrata</taxon>
        <taxon>Euteleostomi</taxon>
        <taxon>Amphibia</taxon>
        <taxon>Batrachia</taxon>
        <taxon>Caudata</taxon>
        <taxon>Salamandroidea</taxon>
        <taxon>Salamandridae</taxon>
        <taxon>Pleurodelinae</taxon>
        <taxon>Pleurodeles</taxon>
    </lineage>
</organism>
<dbReference type="PROSITE" id="PS51059">
    <property type="entry name" value="PARP_CATALYTIC"/>
    <property type="match status" value="1"/>
</dbReference>
<evidence type="ECO:0000313" key="11">
    <source>
        <dbReference type="EMBL" id="KAJ1101142.1"/>
    </source>
</evidence>
<evidence type="ECO:0000256" key="2">
    <source>
        <dbReference type="ARBA" id="ARBA00005930"/>
    </source>
</evidence>
<dbReference type="Pfam" id="PF03876">
    <property type="entry name" value="SHS2_Rpb7-N"/>
    <property type="match status" value="1"/>
</dbReference>
<protein>
    <recommendedName>
        <fullName evidence="8">DNA-directed RNA polymerase subunit</fullName>
    </recommendedName>
</protein>
<keyword evidence="3 8" id="KW-0240">DNA-directed RNA polymerase</keyword>
<feature type="domain" description="PARP catalytic" evidence="10">
    <location>
        <begin position="274"/>
        <end position="333"/>
    </location>
</feature>
<keyword evidence="4" id="KW-0597">Phosphoprotein</keyword>
<dbReference type="EMBL" id="JANPWB010000014">
    <property type="protein sequence ID" value="KAJ1101142.1"/>
    <property type="molecule type" value="Genomic_DNA"/>
</dbReference>
<keyword evidence="12" id="KW-1185">Reference proteome</keyword>
<comment type="subcellular location">
    <subcellularLocation>
        <location evidence="1">Nucleus</location>
        <location evidence="1">Nucleolus</location>
    </subcellularLocation>
</comment>
<proteinExistence type="inferred from homology"/>
<evidence type="ECO:0000256" key="4">
    <source>
        <dbReference type="ARBA" id="ARBA00022553"/>
    </source>
</evidence>
<dbReference type="CDD" id="cd04328">
    <property type="entry name" value="RNAP_I_Rpa43_N"/>
    <property type="match status" value="1"/>
</dbReference>
<dbReference type="Gene3D" id="3.30.1490.120">
    <property type="entry name" value="RNA polymerase Rpb7-like, N-terminal domain"/>
    <property type="match status" value="1"/>
</dbReference>
<reference evidence="11" key="1">
    <citation type="journal article" date="2022" name="bioRxiv">
        <title>Sequencing and chromosome-scale assembly of the giantPleurodeles waltlgenome.</title>
        <authorList>
            <person name="Brown T."/>
            <person name="Elewa A."/>
            <person name="Iarovenko S."/>
            <person name="Subramanian E."/>
            <person name="Araus A.J."/>
            <person name="Petzold A."/>
            <person name="Susuki M."/>
            <person name="Suzuki K.-i.T."/>
            <person name="Hayashi T."/>
            <person name="Toyoda A."/>
            <person name="Oliveira C."/>
            <person name="Osipova E."/>
            <person name="Leigh N.D."/>
            <person name="Simon A."/>
            <person name="Yun M.H."/>
        </authorList>
    </citation>
    <scope>NUCLEOTIDE SEQUENCE</scope>
    <source>
        <strain evidence="11">20211129_DDA</strain>
        <tissue evidence="11">Liver</tissue>
    </source>
</reference>
<evidence type="ECO:0000256" key="8">
    <source>
        <dbReference type="RuleBase" id="RU369086"/>
    </source>
</evidence>
<name>A0AAV7MC83_PLEWA</name>
<dbReference type="GO" id="GO:0006352">
    <property type="term" value="P:DNA-templated transcription initiation"/>
    <property type="evidence" value="ECO:0007669"/>
    <property type="project" value="UniProtKB-UniRule"/>
</dbReference>
<comment type="similarity">
    <text evidence="2">Belongs to the eukaryotic RPA43 RNA polymerase subunit family.</text>
</comment>
<sequence length="333" mass="37159">MVDQGISGSKVLLVGETQHVPEKSVELGGLSGTVLPSFSEASALLNSRYSCLVLDTHRRHMALPPKYLRMKKTGIRNQLNTELLRYSESLNGVPVAYDDIKIVGELGDIYDDQGYIHLTIEAEFVIFRPRAGEKLVGVVNKVAPSHIGCLVHGCFNASLPKPYKMLAEDWQNLGVKIGDELEFDVARLDSDAVGVFCIRGRLDFESLKAKSSETPSHVTSVIVGDVNQNVAVSLTKKQKMKFILNGDNMDSDTENAVDISEVLNTDNTVDNVRQHEKKKKKKHKQKDLTILESDSCGYLDDQKIAKKKKRKHSEDEEISEISQEPKAKKKRRN</sequence>
<gene>
    <name evidence="11" type="ORF">NDU88_006214</name>
</gene>
<comment type="function">
    <text evidence="8">DNA-dependent RNA polymerase which catalyzes the transcription of DNA into RNA using the four ribonucleoside triphosphates as substrates.</text>
</comment>